<protein>
    <submittedName>
        <fullName evidence="2">Uncharacterized protein</fullName>
    </submittedName>
</protein>
<feature type="region of interest" description="Disordered" evidence="1">
    <location>
        <begin position="45"/>
        <end position="119"/>
    </location>
</feature>
<dbReference type="EMBL" id="JAULSR010000007">
    <property type="protein sequence ID" value="KAK0615266.1"/>
    <property type="molecule type" value="Genomic_DNA"/>
</dbReference>
<accession>A0AA39WH21</accession>
<evidence type="ECO:0000313" key="2">
    <source>
        <dbReference type="EMBL" id="KAK0615266.1"/>
    </source>
</evidence>
<feature type="compositionally biased region" description="Acidic residues" evidence="1">
    <location>
        <begin position="63"/>
        <end position="73"/>
    </location>
</feature>
<organism evidence="2 3">
    <name type="scientific">Bombardia bombarda</name>
    <dbReference type="NCBI Taxonomy" id="252184"/>
    <lineage>
        <taxon>Eukaryota</taxon>
        <taxon>Fungi</taxon>
        <taxon>Dikarya</taxon>
        <taxon>Ascomycota</taxon>
        <taxon>Pezizomycotina</taxon>
        <taxon>Sordariomycetes</taxon>
        <taxon>Sordariomycetidae</taxon>
        <taxon>Sordariales</taxon>
        <taxon>Lasiosphaeriaceae</taxon>
        <taxon>Bombardia</taxon>
    </lineage>
</organism>
<sequence length="199" mass="21093">MPITRPTVHTLRATLALARPEALHCPRHFFLPAMQQRFASLNDRNYAKNAPTSPSGRNPKEEIDMDFDIDDPPEAAAASTAAGVAEKVGKASTSTTSSSSGTGSSNRPAYDAPTGQIIEPGNNKMLYASVGALGLAGLYMALKTTPTDEEGNPRPSAELDPGTDARGRHSITTKGRQHHDLPAHTPGGSNLQKNLRRGD</sequence>
<name>A0AA39WH21_9PEZI</name>
<proteinExistence type="predicted"/>
<feature type="compositionally biased region" description="Low complexity" evidence="1">
    <location>
        <begin position="92"/>
        <end position="105"/>
    </location>
</feature>
<evidence type="ECO:0000313" key="3">
    <source>
        <dbReference type="Proteomes" id="UP001174934"/>
    </source>
</evidence>
<comment type="caution">
    <text evidence="2">The sequence shown here is derived from an EMBL/GenBank/DDBJ whole genome shotgun (WGS) entry which is preliminary data.</text>
</comment>
<feature type="region of interest" description="Disordered" evidence="1">
    <location>
        <begin position="145"/>
        <end position="199"/>
    </location>
</feature>
<evidence type="ECO:0000256" key="1">
    <source>
        <dbReference type="SAM" id="MobiDB-lite"/>
    </source>
</evidence>
<gene>
    <name evidence="2" type="ORF">B0T17DRAFT_381963</name>
</gene>
<reference evidence="2" key="1">
    <citation type="submission" date="2023-06" db="EMBL/GenBank/DDBJ databases">
        <title>Genome-scale phylogeny and comparative genomics of the fungal order Sordariales.</title>
        <authorList>
            <consortium name="Lawrence Berkeley National Laboratory"/>
            <person name="Hensen N."/>
            <person name="Bonometti L."/>
            <person name="Westerberg I."/>
            <person name="Brannstrom I.O."/>
            <person name="Guillou S."/>
            <person name="Cros-Aarteil S."/>
            <person name="Calhoun S."/>
            <person name="Haridas S."/>
            <person name="Kuo A."/>
            <person name="Mondo S."/>
            <person name="Pangilinan J."/>
            <person name="Riley R."/>
            <person name="LaButti K."/>
            <person name="Andreopoulos B."/>
            <person name="Lipzen A."/>
            <person name="Chen C."/>
            <person name="Yanf M."/>
            <person name="Daum C."/>
            <person name="Ng V."/>
            <person name="Clum A."/>
            <person name="Steindorff A."/>
            <person name="Ohm R."/>
            <person name="Martin F."/>
            <person name="Silar P."/>
            <person name="Natvig D."/>
            <person name="Lalanne C."/>
            <person name="Gautier V."/>
            <person name="Ament-velasquez S.L."/>
            <person name="Kruys A."/>
            <person name="Hutchinson M.I."/>
            <person name="Powell A.J."/>
            <person name="Barry K."/>
            <person name="Miller A.N."/>
            <person name="Grigoriev I.V."/>
            <person name="Debuchy R."/>
            <person name="Gladieux P."/>
            <person name="Thoren M.H."/>
            <person name="Johannesson H."/>
        </authorList>
    </citation>
    <scope>NUCLEOTIDE SEQUENCE</scope>
    <source>
        <strain evidence="2">SMH3391-2</strain>
    </source>
</reference>
<keyword evidence="3" id="KW-1185">Reference proteome</keyword>
<feature type="compositionally biased region" description="Low complexity" evidence="1">
    <location>
        <begin position="75"/>
        <end position="85"/>
    </location>
</feature>
<dbReference type="AlphaFoldDB" id="A0AA39WH21"/>
<dbReference type="Proteomes" id="UP001174934">
    <property type="component" value="Unassembled WGS sequence"/>
</dbReference>
<feature type="compositionally biased region" description="Basic residues" evidence="1">
    <location>
        <begin position="168"/>
        <end position="177"/>
    </location>
</feature>